<gene>
    <name evidence="2" type="ORF">PQ455_09000</name>
</gene>
<dbReference type="SUPFAM" id="SSF53335">
    <property type="entry name" value="S-adenosyl-L-methionine-dependent methyltransferases"/>
    <property type="match status" value="1"/>
</dbReference>
<proteinExistence type="predicted"/>
<dbReference type="RefSeq" id="WP_273691119.1">
    <property type="nucleotide sequence ID" value="NZ_CP117411.1"/>
</dbReference>
<sequence length="443" mass="48844">MTAVSPVDATDSSDRLTIDPFGLNPNMLSRIEGVGGDEPTIDPTMAFHTAYHHFLPGPIAFHIQIEGLEATSGAFVIFINEFREDEDAKEIKRANVDLATLAEGGGAYRLTTIAEEDVGYAIHAQIHGETDARATAIRIDCDRRTDESVFSVKLAEAKRALFGGSPTGKLKGLVTAEPATLLHPVSQMCTAAQMDEPTYLDWVGRMNRAPHRHRKQWEFVYVGRALEYYGALQPGKRGLGFGVGIEPLPAVFAKAGCDVVATDLDPNDDRSAIWSLTHQHGTALADLRDPSIVPNEIFDEKVRFESADMTRIPAHFRDFDFCWSSCAFEHLGSIQAGLDFVVNSLDTLKPGGIAVHTTELNLTSGFRTMSRGDTVLFRKRDFERLALVLNARGHEVMPLSFDQGEQPDDQFVDVPPYCSDVHLKVALKRYVTTSFGIIVRKKP</sequence>
<name>A0ABY7TQS1_9SPHN</name>
<keyword evidence="2" id="KW-0489">Methyltransferase</keyword>
<dbReference type="GO" id="GO:0032259">
    <property type="term" value="P:methylation"/>
    <property type="evidence" value="ECO:0007669"/>
    <property type="project" value="UniProtKB-KW"/>
</dbReference>
<evidence type="ECO:0000313" key="2">
    <source>
        <dbReference type="EMBL" id="WCT75336.1"/>
    </source>
</evidence>
<dbReference type="EMBL" id="CP117411">
    <property type="protein sequence ID" value="WCT75336.1"/>
    <property type="molecule type" value="Genomic_DNA"/>
</dbReference>
<organism evidence="2 3">
    <name type="scientific">Sphingomonas naphthae</name>
    <dbReference type="NCBI Taxonomy" id="1813468"/>
    <lineage>
        <taxon>Bacteria</taxon>
        <taxon>Pseudomonadati</taxon>
        <taxon>Pseudomonadota</taxon>
        <taxon>Alphaproteobacteria</taxon>
        <taxon>Sphingomonadales</taxon>
        <taxon>Sphingomonadaceae</taxon>
        <taxon>Sphingomonas</taxon>
    </lineage>
</organism>
<dbReference type="Pfam" id="PF08241">
    <property type="entry name" value="Methyltransf_11"/>
    <property type="match status" value="1"/>
</dbReference>
<feature type="domain" description="Methyltransferase type 11" evidence="1">
    <location>
        <begin position="241"/>
        <end position="355"/>
    </location>
</feature>
<dbReference type="InterPro" id="IPR013216">
    <property type="entry name" value="Methyltransf_11"/>
</dbReference>
<evidence type="ECO:0000313" key="3">
    <source>
        <dbReference type="Proteomes" id="UP001220395"/>
    </source>
</evidence>
<keyword evidence="2" id="KW-0808">Transferase</keyword>
<dbReference type="GO" id="GO:0008168">
    <property type="term" value="F:methyltransferase activity"/>
    <property type="evidence" value="ECO:0007669"/>
    <property type="project" value="UniProtKB-KW"/>
</dbReference>
<reference evidence="2 3" key="1">
    <citation type="submission" date="2023-02" db="EMBL/GenBank/DDBJ databases">
        <title>Genome sequence of Sphingomonas naphthae.</title>
        <authorList>
            <person name="Kim S."/>
            <person name="Heo J."/>
            <person name="Kwon S.-W."/>
        </authorList>
    </citation>
    <scope>NUCLEOTIDE SEQUENCE [LARGE SCALE GENOMIC DNA]</scope>
    <source>
        <strain evidence="2 3">KACC 18716</strain>
    </source>
</reference>
<dbReference type="Gene3D" id="3.40.50.150">
    <property type="entry name" value="Vaccinia Virus protein VP39"/>
    <property type="match status" value="1"/>
</dbReference>
<dbReference type="Proteomes" id="UP001220395">
    <property type="component" value="Chromosome"/>
</dbReference>
<keyword evidence="3" id="KW-1185">Reference proteome</keyword>
<evidence type="ECO:0000259" key="1">
    <source>
        <dbReference type="Pfam" id="PF08241"/>
    </source>
</evidence>
<accession>A0ABY7TQS1</accession>
<protein>
    <submittedName>
        <fullName evidence="2">Methyltransferase domain-containing protein</fullName>
    </submittedName>
</protein>
<dbReference type="InterPro" id="IPR029063">
    <property type="entry name" value="SAM-dependent_MTases_sf"/>
</dbReference>